<feature type="transmembrane region" description="Helical" evidence="5">
    <location>
        <begin position="131"/>
        <end position="151"/>
    </location>
</feature>
<dbReference type="PANTHER" id="PTHR23521">
    <property type="entry name" value="TRANSPORTER MFS SUPERFAMILY"/>
    <property type="match status" value="1"/>
</dbReference>
<dbReference type="PROSITE" id="PS00216">
    <property type="entry name" value="SUGAR_TRANSPORT_1"/>
    <property type="match status" value="1"/>
</dbReference>
<feature type="transmembrane region" description="Helical" evidence="5">
    <location>
        <begin position="198"/>
        <end position="219"/>
    </location>
</feature>
<proteinExistence type="predicted"/>
<feature type="transmembrane region" description="Helical" evidence="5">
    <location>
        <begin position="320"/>
        <end position="345"/>
    </location>
</feature>
<name>A0ABN1EPJ6_9PROT</name>
<feature type="transmembrane region" description="Helical" evidence="5">
    <location>
        <begin position="231"/>
        <end position="252"/>
    </location>
</feature>
<feature type="domain" description="Major facilitator superfamily (MFS) profile" evidence="6">
    <location>
        <begin position="198"/>
        <end position="374"/>
    </location>
</feature>
<dbReference type="InterPro" id="IPR020846">
    <property type="entry name" value="MFS_dom"/>
</dbReference>
<protein>
    <submittedName>
        <fullName evidence="7">MFS transporter</fullName>
    </submittedName>
</protein>
<evidence type="ECO:0000256" key="2">
    <source>
        <dbReference type="ARBA" id="ARBA00022692"/>
    </source>
</evidence>
<dbReference type="InterPro" id="IPR005829">
    <property type="entry name" value="Sugar_transporter_CS"/>
</dbReference>
<comment type="caution">
    <text evidence="7">The sequence shown here is derived from an EMBL/GenBank/DDBJ whole genome shotgun (WGS) entry which is preliminary data.</text>
</comment>
<evidence type="ECO:0000256" key="1">
    <source>
        <dbReference type="ARBA" id="ARBA00004141"/>
    </source>
</evidence>
<evidence type="ECO:0000256" key="5">
    <source>
        <dbReference type="SAM" id="Phobius"/>
    </source>
</evidence>
<dbReference type="InterPro" id="IPR036259">
    <property type="entry name" value="MFS_trans_sf"/>
</dbReference>
<feature type="transmembrane region" description="Helical" evidence="5">
    <location>
        <begin position="157"/>
        <end position="177"/>
    </location>
</feature>
<feature type="transmembrane region" description="Helical" evidence="5">
    <location>
        <begin position="33"/>
        <end position="58"/>
    </location>
</feature>
<comment type="subcellular location">
    <subcellularLocation>
        <location evidence="1">Membrane</location>
        <topology evidence="1">Multi-pass membrane protein</topology>
    </subcellularLocation>
</comment>
<feature type="transmembrane region" description="Helical" evidence="5">
    <location>
        <begin position="97"/>
        <end position="119"/>
    </location>
</feature>
<dbReference type="Gene3D" id="1.20.1250.20">
    <property type="entry name" value="MFS general substrate transporter like domains"/>
    <property type="match status" value="2"/>
</dbReference>
<evidence type="ECO:0000313" key="8">
    <source>
        <dbReference type="Proteomes" id="UP001499951"/>
    </source>
</evidence>
<evidence type="ECO:0000259" key="6">
    <source>
        <dbReference type="PROSITE" id="PS50850"/>
    </source>
</evidence>
<evidence type="ECO:0000313" key="7">
    <source>
        <dbReference type="EMBL" id="GAA0571155.1"/>
    </source>
</evidence>
<feature type="transmembrane region" description="Helical" evidence="5">
    <location>
        <begin position="70"/>
        <end position="91"/>
    </location>
</feature>
<evidence type="ECO:0000256" key="4">
    <source>
        <dbReference type="ARBA" id="ARBA00023136"/>
    </source>
</evidence>
<sequence>MRSAVAAVWAVILVAFFIQAANGLQTDLIGLKAASVFSTGMIGLMLASYYAGFSLAPLVGRAVIGRIGHVTAVVVTMVAAGAVILVMPLFVDAAAWSAFRVISGFAMSLAYVAIESWINDAVPNEVRGRTFSLYMFSQFVGMTLAQVLFGMGRFGSYSPYVLSALLFVMAGAPVLILRKAAPSGVPPKPLGIVSLFRISPAGASATMLSGLSWSILFMFGPVYARQIGLDVGGVGLFMGLAVAAGGVVQVPAGWFSDSIGRRPVLLTIFGCGLAACTLGLVAQGSLLSLVAVALVGGFVFPVYAIAAATVNDGVAQETRVAAASGLVLLFGLGSIFGPLLCGWIMTAVGLSGFYGLLAASMAAGIAVVAFLRTR</sequence>
<accession>A0ABN1EPJ6</accession>
<dbReference type="EMBL" id="BAAADD010000005">
    <property type="protein sequence ID" value="GAA0571155.1"/>
    <property type="molecule type" value="Genomic_DNA"/>
</dbReference>
<dbReference type="RefSeq" id="WP_166934066.1">
    <property type="nucleotide sequence ID" value="NZ_BAAADD010000005.1"/>
</dbReference>
<keyword evidence="2 5" id="KW-0812">Transmembrane</keyword>
<keyword evidence="3 5" id="KW-1133">Transmembrane helix</keyword>
<reference evidence="7 8" key="1">
    <citation type="journal article" date="2019" name="Int. J. Syst. Evol. Microbiol.">
        <title>The Global Catalogue of Microorganisms (GCM) 10K type strain sequencing project: providing services to taxonomists for standard genome sequencing and annotation.</title>
        <authorList>
            <consortium name="The Broad Institute Genomics Platform"/>
            <consortium name="The Broad Institute Genome Sequencing Center for Infectious Disease"/>
            <person name="Wu L."/>
            <person name="Ma J."/>
        </authorList>
    </citation>
    <scope>NUCLEOTIDE SEQUENCE [LARGE SCALE GENOMIC DNA]</scope>
    <source>
        <strain evidence="7 8">JCM 15089</strain>
    </source>
</reference>
<keyword evidence="8" id="KW-1185">Reference proteome</keyword>
<evidence type="ECO:0000256" key="3">
    <source>
        <dbReference type="ARBA" id="ARBA00022989"/>
    </source>
</evidence>
<dbReference type="SUPFAM" id="SSF103473">
    <property type="entry name" value="MFS general substrate transporter"/>
    <property type="match status" value="1"/>
</dbReference>
<feature type="transmembrane region" description="Helical" evidence="5">
    <location>
        <begin position="288"/>
        <end position="308"/>
    </location>
</feature>
<feature type="transmembrane region" description="Helical" evidence="5">
    <location>
        <begin position="264"/>
        <end position="282"/>
    </location>
</feature>
<dbReference type="Pfam" id="PF07690">
    <property type="entry name" value="MFS_1"/>
    <property type="match status" value="2"/>
</dbReference>
<dbReference type="InterPro" id="IPR011701">
    <property type="entry name" value="MFS"/>
</dbReference>
<dbReference type="PANTHER" id="PTHR23521:SF3">
    <property type="entry name" value="MFS TRANSPORTER"/>
    <property type="match status" value="1"/>
</dbReference>
<dbReference type="PROSITE" id="PS50850">
    <property type="entry name" value="MFS"/>
    <property type="match status" value="1"/>
</dbReference>
<organism evidence="7 8">
    <name type="scientific">Rhizomicrobium electricum</name>
    <dbReference type="NCBI Taxonomy" id="480070"/>
    <lineage>
        <taxon>Bacteria</taxon>
        <taxon>Pseudomonadati</taxon>
        <taxon>Pseudomonadota</taxon>
        <taxon>Alphaproteobacteria</taxon>
        <taxon>Micropepsales</taxon>
        <taxon>Micropepsaceae</taxon>
        <taxon>Rhizomicrobium</taxon>
    </lineage>
</organism>
<keyword evidence="4 5" id="KW-0472">Membrane</keyword>
<gene>
    <name evidence="7" type="ORF">GCM10008942_19830</name>
</gene>
<dbReference type="Proteomes" id="UP001499951">
    <property type="component" value="Unassembled WGS sequence"/>
</dbReference>
<feature type="transmembrane region" description="Helical" evidence="5">
    <location>
        <begin position="351"/>
        <end position="371"/>
    </location>
</feature>